<organism evidence="8 9">
    <name type="scientific">Nocardioides flavescens</name>
    <dbReference type="NCBI Taxonomy" id="2691959"/>
    <lineage>
        <taxon>Bacteria</taxon>
        <taxon>Bacillati</taxon>
        <taxon>Actinomycetota</taxon>
        <taxon>Actinomycetes</taxon>
        <taxon>Propionibacteriales</taxon>
        <taxon>Nocardioidaceae</taxon>
        <taxon>Nocardioides</taxon>
    </lineage>
</organism>
<reference evidence="8 9" key="1">
    <citation type="submission" date="2019-12" db="EMBL/GenBank/DDBJ databases">
        <authorList>
            <person name="Kun Z."/>
        </authorList>
    </citation>
    <scope>NUCLEOTIDE SEQUENCE [LARGE SCALE GENOMIC DNA]</scope>
    <source>
        <strain evidence="8 9">YIM 123512</strain>
    </source>
</reference>
<keyword evidence="3 5" id="KW-0238">DNA-binding</keyword>
<dbReference type="Gene3D" id="1.10.150.130">
    <property type="match status" value="1"/>
</dbReference>
<dbReference type="PROSITE" id="PS51900">
    <property type="entry name" value="CB"/>
    <property type="match status" value="1"/>
</dbReference>
<evidence type="ECO:0008006" key="10">
    <source>
        <dbReference type="Google" id="ProtNLM"/>
    </source>
</evidence>
<proteinExistence type="inferred from homology"/>
<dbReference type="EMBL" id="WUEK01000013">
    <property type="protein sequence ID" value="MXG91559.1"/>
    <property type="molecule type" value="Genomic_DNA"/>
</dbReference>
<comment type="similarity">
    <text evidence="1">Belongs to the 'phage' integrase family.</text>
</comment>
<evidence type="ECO:0000256" key="4">
    <source>
        <dbReference type="ARBA" id="ARBA00023172"/>
    </source>
</evidence>
<dbReference type="GO" id="GO:0003677">
    <property type="term" value="F:DNA binding"/>
    <property type="evidence" value="ECO:0007669"/>
    <property type="project" value="UniProtKB-UniRule"/>
</dbReference>
<evidence type="ECO:0000256" key="2">
    <source>
        <dbReference type="ARBA" id="ARBA00022908"/>
    </source>
</evidence>
<accession>A0A6L7F248</accession>
<evidence type="ECO:0000256" key="5">
    <source>
        <dbReference type="PROSITE-ProRule" id="PRU01248"/>
    </source>
</evidence>
<dbReference type="InterPro" id="IPR010998">
    <property type="entry name" value="Integrase_recombinase_N"/>
</dbReference>
<dbReference type="Gene3D" id="1.10.443.10">
    <property type="entry name" value="Intergrase catalytic core"/>
    <property type="match status" value="1"/>
</dbReference>
<evidence type="ECO:0000313" key="9">
    <source>
        <dbReference type="Proteomes" id="UP000473325"/>
    </source>
</evidence>
<keyword evidence="2" id="KW-0229">DNA integration</keyword>
<dbReference type="Pfam" id="PF02899">
    <property type="entry name" value="Phage_int_SAM_1"/>
    <property type="match status" value="1"/>
</dbReference>
<keyword evidence="9" id="KW-1185">Reference proteome</keyword>
<dbReference type="Proteomes" id="UP000473325">
    <property type="component" value="Unassembled WGS sequence"/>
</dbReference>
<keyword evidence="4" id="KW-0233">DNA recombination</keyword>
<dbReference type="AlphaFoldDB" id="A0A6L7F248"/>
<evidence type="ECO:0000259" key="7">
    <source>
        <dbReference type="PROSITE" id="PS51900"/>
    </source>
</evidence>
<dbReference type="InterPro" id="IPR044068">
    <property type="entry name" value="CB"/>
</dbReference>
<evidence type="ECO:0000259" key="6">
    <source>
        <dbReference type="PROSITE" id="PS51898"/>
    </source>
</evidence>
<dbReference type="RefSeq" id="WP_160879487.1">
    <property type="nucleotide sequence ID" value="NZ_WUEK01000013.1"/>
</dbReference>
<evidence type="ECO:0000256" key="1">
    <source>
        <dbReference type="ARBA" id="ARBA00008857"/>
    </source>
</evidence>
<feature type="domain" description="Tyr recombinase" evidence="6">
    <location>
        <begin position="105"/>
        <end position="280"/>
    </location>
</feature>
<gene>
    <name evidence="8" type="ORF">GRQ65_18600</name>
</gene>
<dbReference type="SUPFAM" id="SSF56349">
    <property type="entry name" value="DNA breaking-rejoining enzymes"/>
    <property type="match status" value="1"/>
</dbReference>
<dbReference type="GO" id="GO:0015074">
    <property type="term" value="P:DNA integration"/>
    <property type="evidence" value="ECO:0007669"/>
    <property type="project" value="UniProtKB-KW"/>
</dbReference>
<dbReference type="InterPro" id="IPR050090">
    <property type="entry name" value="Tyrosine_recombinase_XerCD"/>
</dbReference>
<comment type="caution">
    <text evidence="8">The sequence shown here is derived from an EMBL/GenBank/DDBJ whole genome shotgun (WGS) entry which is preliminary data.</text>
</comment>
<dbReference type="InterPro" id="IPR004107">
    <property type="entry name" value="Integrase_SAM-like_N"/>
</dbReference>
<dbReference type="PANTHER" id="PTHR30349:SF41">
    <property type="entry name" value="INTEGRASE_RECOMBINASE PROTEIN MJ0367-RELATED"/>
    <property type="match status" value="1"/>
</dbReference>
<dbReference type="InterPro" id="IPR011010">
    <property type="entry name" value="DNA_brk_join_enz"/>
</dbReference>
<dbReference type="GO" id="GO:0006310">
    <property type="term" value="P:DNA recombination"/>
    <property type="evidence" value="ECO:0007669"/>
    <property type="project" value="UniProtKB-KW"/>
</dbReference>
<protein>
    <recommendedName>
        <fullName evidence="10">Site-specific recombinase XerD</fullName>
    </recommendedName>
</protein>
<name>A0A6L7F248_9ACTN</name>
<dbReference type="InterPro" id="IPR013762">
    <property type="entry name" value="Integrase-like_cat_sf"/>
</dbReference>
<sequence length="414" mass="46328">MQEPDPSIADYLASLMHAAVTKRAKRTGLRHFDDWLTAHRGRAIQSATTRDIANYLAEWDEAGKSVASQRNRFHVLRGYFRWLELEGEIARSPMTGMQPRQEVRKLPQSVSVDELRLMLDNTVSDQGWLIIAVLAVNSLRVSELLGCDVSNVERRNGFTHLRFDSNLGQQRPPLIVLAPEVEVVLSRYLKGRRSGPLILNVNGGRLNRSSAASMVRLTAQRAGIPYTVTPQMLSYTLQATALENGFSLTSVLRAMGVPQPRHSMRWMTADRPLSQDNASLRLARMVFHPTESTQNALSNVESLLSDASTPDAFALMAAGAVLERHLRLLCMESGVQAPEPQDLGSINRWAGELQRLRVLETADRHLVDSIGNRRNWAAHGFFERLEVGMAEQTYRSVLDIVTRYPLRDAAATVR</sequence>
<evidence type="ECO:0000313" key="8">
    <source>
        <dbReference type="EMBL" id="MXG91559.1"/>
    </source>
</evidence>
<dbReference type="InterPro" id="IPR002104">
    <property type="entry name" value="Integrase_catalytic"/>
</dbReference>
<evidence type="ECO:0000256" key="3">
    <source>
        <dbReference type="ARBA" id="ARBA00023125"/>
    </source>
</evidence>
<dbReference type="PANTHER" id="PTHR30349">
    <property type="entry name" value="PHAGE INTEGRASE-RELATED"/>
    <property type="match status" value="1"/>
</dbReference>
<dbReference type="PROSITE" id="PS51898">
    <property type="entry name" value="TYR_RECOMBINASE"/>
    <property type="match status" value="1"/>
</dbReference>
<feature type="domain" description="Core-binding (CB)" evidence="7">
    <location>
        <begin position="2"/>
        <end position="84"/>
    </location>
</feature>